<dbReference type="Proteomes" id="UP000266723">
    <property type="component" value="Unassembled WGS sequence"/>
</dbReference>
<sequence length="87" mass="9589">MGMMMFWKMQDRGNIGILPGPEFCIPETKNKSSRPLSSSLCFLPLANSSPDRADLVACVRARYSPPSNSRSVSYDPSSLLLFVIAFS</sequence>
<organism evidence="1 2">
    <name type="scientific">Brassica cretica</name>
    <name type="common">Mustard</name>
    <dbReference type="NCBI Taxonomy" id="69181"/>
    <lineage>
        <taxon>Eukaryota</taxon>
        <taxon>Viridiplantae</taxon>
        <taxon>Streptophyta</taxon>
        <taxon>Embryophyta</taxon>
        <taxon>Tracheophyta</taxon>
        <taxon>Spermatophyta</taxon>
        <taxon>Magnoliopsida</taxon>
        <taxon>eudicotyledons</taxon>
        <taxon>Gunneridae</taxon>
        <taxon>Pentapetalae</taxon>
        <taxon>rosids</taxon>
        <taxon>malvids</taxon>
        <taxon>Brassicales</taxon>
        <taxon>Brassicaceae</taxon>
        <taxon>Brassiceae</taxon>
        <taxon>Brassica</taxon>
    </lineage>
</organism>
<evidence type="ECO:0000313" key="1">
    <source>
        <dbReference type="EMBL" id="KAF3542747.1"/>
    </source>
</evidence>
<protein>
    <submittedName>
        <fullName evidence="1">Uncharacterized protein</fullName>
    </submittedName>
</protein>
<comment type="caution">
    <text evidence="1">The sequence shown here is derived from an EMBL/GenBank/DDBJ whole genome shotgun (WGS) entry which is preliminary data.</text>
</comment>
<evidence type="ECO:0000313" key="2">
    <source>
        <dbReference type="Proteomes" id="UP000266723"/>
    </source>
</evidence>
<dbReference type="EMBL" id="QGKV02000832">
    <property type="protein sequence ID" value="KAF3542747.1"/>
    <property type="molecule type" value="Genomic_DNA"/>
</dbReference>
<gene>
    <name evidence="1" type="ORF">DY000_02000033</name>
</gene>
<proteinExistence type="predicted"/>
<keyword evidence="2" id="KW-1185">Reference proteome</keyword>
<accession>A0ABQ7BUW4</accession>
<reference evidence="1 2" key="1">
    <citation type="journal article" date="2020" name="BMC Genomics">
        <title>Intraspecific diversification of the crop wild relative Brassica cretica Lam. using demographic model selection.</title>
        <authorList>
            <person name="Kioukis A."/>
            <person name="Michalopoulou V.A."/>
            <person name="Briers L."/>
            <person name="Pirintsos S."/>
            <person name="Studholme D.J."/>
            <person name="Pavlidis P."/>
            <person name="Sarris P.F."/>
        </authorList>
    </citation>
    <scope>NUCLEOTIDE SEQUENCE [LARGE SCALE GENOMIC DNA]</scope>
    <source>
        <strain evidence="2">cv. PFS-1207/04</strain>
    </source>
</reference>
<name>A0ABQ7BUW4_BRACR</name>